<dbReference type="eggNOG" id="ENOG502QQSQ">
    <property type="taxonomic scope" value="Eukaryota"/>
</dbReference>
<dbReference type="Proteomes" id="UP000030752">
    <property type="component" value="Unassembled WGS sequence"/>
</dbReference>
<reference evidence="3 4" key="1">
    <citation type="submission" date="2013-03" db="EMBL/GenBank/DDBJ databases">
        <title>The Genome Sequence of Phialophora europaea CBS 101466.</title>
        <authorList>
            <consortium name="The Broad Institute Genomics Platform"/>
            <person name="Cuomo C."/>
            <person name="de Hoog S."/>
            <person name="Gorbushina A."/>
            <person name="Walker B."/>
            <person name="Young S.K."/>
            <person name="Zeng Q."/>
            <person name="Gargeya S."/>
            <person name="Fitzgerald M."/>
            <person name="Haas B."/>
            <person name="Abouelleil A."/>
            <person name="Allen A.W."/>
            <person name="Alvarado L."/>
            <person name="Arachchi H.M."/>
            <person name="Berlin A.M."/>
            <person name="Chapman S.B."/>
            <person name="Gainer-Dewar J."/>
            <person name="Goldberg J."/>
            <person name="Griggs A."/>
            <person name="Gujja S."/>
            <person name="Hansen M."/>
            <person name="Howarth C."/>
            <person name="Imamovic A."/>
            <person name="Ireland A."/>
            <person name="Larimer J."/>
            <person name="McCowan C."/>
            <person name="Murphy C."/>
            <person name="Pearson M."/>
            <person name="Poon T.W."/>
            <person name="Priest M."/>
            <person name="Roberts A."/>
            <person name="Saif S."/>
            <person name="Shea T."/>
            <person name="Sisk P."/>
            <person name="Sykes S."/>
            <person name="Wortman J."/>
            <person name="Nusbaum C."/>
            <person name="Birren B."/>
        </authorList>
    </citation>
    <scope>NUCLEOTIDE SEQUENCE [LARGE SCALE GENOMIC DNA]</scope>
    <source>
        <strain evidence="3 4">CBS 101466</strain>
    </source>
</reference>
<feature type="region of interest" description="Disordered" evidence="1">
    <location>
        <begin position="1"/>
        <end position="76"/>
    </location>
</feature>
<dbReference type="STRING" id="1220924.W2RKG3"/>
<dbReference type="InterPro" id="IPR021369">
    <property type="entry name" value="DUF2985"/>
</dbReference>
<sequence>MANPTEPKVEPFPALSPIESVPTDQQIPQNGLETSQRPDTGSNATYGAASTTTNSPSRRRTSSIRQSFLNSNPPLGMWQATGEVTSKVPSLAEIRNGSFAADGWSHEGQLEGRGTNPHEIHRRRLARTSSASTRTRASSNVPPSPITPTITERASEDHGEARMYFPRRGSFAFKEPVQEENTQRAGANVGDMPSKSQQERHATVAQLPSSNQISEKPDMVDSSEQSASGSDNVPGPDETGTYPNGYRFPAKHTWWQSTTIGSKAFGRFVLTPFGFLITIYGLNVVAWGAMIFFLLLNAAPAMCNPSCSDKHHSARQIWIEIDSQVLNALFCVTGFGLIPWRFRDFYYLMRWRVWKDYSAHRILAGLYRGWYRLPGSEKLPDYVAPPPVYTKKHPRTDDSPPPYSEVEIAELEANPAIPLPATAMPDPPLTGLRAQPSRSWTLDFVIWMYMWNTILQCFLAGFMWGYNRFNRPSWAVGLFITLGCLTGIFAGICVFIEGKKVKKAEGIPIQEYDVLESVEEFQDRKQKEEEKLAKKESKHERRSKRTEKVKGHMWFTRS</sequence>
<protein>
    <submittedName>
        <fullName evidence="3">Uncharacterized protein</fullName>
    </submittedName>
</protein>
<dbReference type="HOGENOM" id="CLU_031135_1_0_1"/>
<dbReference type="Pfam" id="PF11204">
    <property type="entry name" value="DUF2985"/>
    <property type="match status" value="1"/>
</dbReference>
<proteinExistence type="predicted"/>
<feature type="compositionally biased region" description="Low complexity" evidence="1">
    <location>
        <begin position="127"/>
        <end position="139"/>
    </location>
</feature>
<evidence type="ECO:0000256" key="1">
    <source>
        <dbReference type="SAM" id="MobiDB-lite"/>
    </source>
</evidence>
<feature type="compositionally biased region" description="Basic and acidic residues" evidence="1">
    <location>
        <begin position="526"/>
        <end position="539"/>
    </location>
</feature>
<dbReference type="OrthoDB" id="6407410at2759"/>
<accession>W2RKG3</accession>
<evidence type="ECO:0000313" key="4">
    <source>
        <dbReference type="Proteomes" id="UP000030752"/>
    </source>
</evidence>
<dbReference type="RefSeq" id="XP_008721031.1">
    <property type="nucleotide sequence ID" value="XM_008722809.1"/>
</dbReference>
<dbReference type="GeneID" id="19975829"/>
<keyword evidence="2" id="KW-0812">Transmembrane</keyword>
<feature type="transmembrane region" description="Helical" evidence="2">
    <location>
        <begin position="472"/>
        <end position="496"/>
    </location>
</feature>
<name>W2RKG3_CYPE1</name>
<feature type="compositionally biased region" description="Polar residues" evidence="1">
    <location>
        <begin position="22"/>
        <end position="49"/>
    </location>
</feature>
<dbReference type="AlphaFoldDB" id="W2RKG3"/>
<feature type="compositionally biased region" description="Polar residues" evidence="1">
    <location>
        <begin position="222"/>
        <end position="231"/>
    </location>
</feature>
<dbReference type="VEuPathDB" id="FungiDB:HMPREF1541_08490"/>
<feature type="region of interest" description="Disordered" evidence="1">
    <location>
        <begin position="526"/>
        <end position="558"/>
    </location>
</feature>
<evidence type="ECO:0000256" key="2">
    <source>
        <dbReference type="SAM" id="Phobius"/>
    </source>
</evidence>
<feature type="transmembrane region" description="Helical" evidence="2">
    <location>
        <begin position="444"/>
        <end position="466"/>
    </location>
</feature>
<keyword evidence="4" id="KW-1185">Reference proteome</keyword>
<evidence type="ECO:0000313" key="3">
    <source>
        <dbReference type="EMBL" id="ETN36213.1"/>
    </source>
</evidence>
<dbReference type="PANTHER" id="PTHR35872:SF1">
    <property type="entry name" value="ALPHA-L-RHAMNOSIDASE C"/>
    <property type="match status" value="1"/>
</dbReference>
<dbReference type="PANTHER" id="PTHR35872">
    <property type="entry name" value="INTEGRAL MEMBRANE PROTEIN (AFU_ORTHOLOGUE AFUA_5G07110)"/>
    <property type="match status" value="1"/>
</dbReference>
<dbReference type="EMBL" id="KB822725">
    <property type="protein sequence ID" value="ETN36213.1"/>
    <property type="molecule type" value="Genomic_DNA"/>
</dbReference>
<gene>
    <name evidence="3" type="ORF">HMPREF1541_08490</name>
</gene>
<feature type="transmembrane region" description="Helical" evidence="2">
    <location>
        <begin position="273"/>
        <end position="296"/>
    </location>
</feature>
<organism evidence="3 4">
    <name type="scientific">Cyphellophora europaea (strain CBS 101466)</name>
    <name type="common">Phialophora europaea</name>
    <dbReference type="NCBI Taxonomy" id="1220924"/>
    <lineage>
        <taxon>Eukaryota</taxon>
        <taxon>Fungi</taxon>
        <taxon>Dikarya</taxon>
        <taxon>Ascomycota</taxon>
        <taxon>Pezizomycotina</taxon>
        <taxon>Eurotiomycetes</taxon>
        <taxon>Chaetothyriomycetidae</taxon>
        <taxon>Chaetothyriales</taxon>
        <taxon>Cyphellophoraceae</taxon>
        <taxon>Cyphellophora</taxon>
    </lineage>
</organism>
<keyword evidence="2" id="KW-0472">Membrane</keyword>
<keyword evidence="2" id="KW-1133">Transmembrane helix</keyword>
<feature type="region of interest" description="Disordered" evidence="1">
    <location>
        <begin position="100"/>
        <end position="242"/>
    </location>
</feature>
<dbReference type="InParanoid" id="W2RKG3"/>